<organism evidence="1 2">
    <name type="scientific">Natronococcus pandeyae</name>
    <dbReference type="NCBI Taxonomy" id="2055836"/>
    <lineage>
        <taxon>Archaea</taxon>
        <taxon>Methanobacteriati</taxon>
        <taxon>Methanobacteriota</taxon>
        <taxon>Stenosarchaea group</taxon>
        <taxon>Halobacteria</taxon>
        <taxon>Halobacteriales</taxon>
        <taxon>Natrialbaceae</taxon>
        <taxon>Natronococcus</taxon>
    </lineage>
</organism>
<dbReference type="Gene3D" id="1.10.4200.10">
    <property type="entry name" value="Triphosphoribosyl-dephospho-CoA protein"/>
    <property type="match status" value="1"/>
</dbReference>
<reference evidence="1" key="1">
    <citation type="submission" date="2017-11" db="EMBL/GenBank/DDBJ databases">
        <authorList>
            <person name="Kajale S.C."/>
            <person name="Sharma A."/>
        </authorList>
    </citation>
    <scope>NUCLEOTIDE SEQUENCE</scope>
    <source>
        <strain evidence="1">LS1_42</strain>
    </source>
</reference>
<protein>
    <submittedName>
        <fullName evidence="1">Triphosphoribosyl-dephospho-CoA synthase</fullName>
    </submittedName>
</protein>
<dbReference type="RefSeq" id="WP_148857594.1">
    <property type="nucleotide sequence ID" value="NZ_PHNJ01000004.1"/>
</dbReference>
<evidence type="ECO:0000313" key="1">
    <source>
        <dbReference type="EMBL" id="TYL38657.1"/>
    </source>
</evidence>
<dbReference type="Pfam" id="PF01874">
    <property type="entry name" value="CitG"/>
    <property type="match status" value="1"/>
</dbReference>
<dbReference type="InterPro" id="IPR002736">
    <property type="entry name" value="CitG"/>
</dbReference>
<sequence>MTEPDRNAELALLLEVAGTPKPGNVDRHRDLDDLRFEHFLAGAVGARDGLDLAASGAAVGPAFERAVEGMAAQKGGNTQFGALLLLVPLVRAARDDLSQPVVESVLEGTTVSDAAAFYRSFEHVDVFVSEPPETMEPLDVRRGADAIPALEDRGLTLLDVMDRSVPGDDVAREWVTGFDRSFTAAERLAAADGPILERTASVFLSLLAERPDTLVAKRSGEAVAAEVTERAAELHERDAVETDREAVEAFADELVDRGINPGTTADVTAAGLFIALEHETITL</sequence>
<dbReference type="AlphaFoldDB" id="A0A8J8Q3N9"/>
<gene>
    <name evidence="1" type="ORF">CV102_09055</name>
</gene>
<dbReference type="GO" id="GO:0046917">
    <property type="term" value="F:triphosphoribosyl-dephospho-CoA synthase activity"/>
    <property type="evidence" value="ECO:0007669"/>
    <property type="project" value="InterPro"/>
</dbReference>
<dbReference type="EMBL" id="PHNJ01000004">
    <property type="protein sequence ID" value="TYL38657.1"/>
    <property type="molecule type" value="Genomic_DNA"/>
</dbReference>
<accession>A0A8J8Q3N9</accession>
<keyword evidence="2" id="KW-1185">Reference proteome</keyword>
<name>A0A8J8Q3N9_9EURY</name>
<dbReference type="PANTHER" id="PTHR42280">
    <property type="entry name" value="CITG FAMILY PROTEIN"/>
    <property type="match status" value="1"/>
</dbReference>
<proteinExistence type="predicted"/>
<evidence type="ECO:0000313" key="2">
    <source>
        <dbReference type="Proteomes" id="UP000766904"/>
    </source>
</evidence>
<dbReference type="OrthoDB" id="85890at2157"/>
<dbReference type="PANTHER" id="PTHR42280:SF1">
    <property type="entry name" value="CITG FAMILY PROTEIN"/>
    <property type="match status" value="1"/>
</dbReference>
<comment type="caution">
    <text evidence="1">The sequence shown here is derived from an EMBL/GenBank/DDBJ whole genome shotgun (WGS) entry which is preliminary data.</text>
</comment>
<dbReference type="Proteomes" id="UP000766904">
    <property type="component" value="Unassembled WGS sequence"/>
</dbReference>
<dbReference type="GO" id="GO:0005524">
    <property type="term" value="F:ATP binding"/>
    <property type="evidence" value="ECO:0007669"/>
    <property type="project" value="InterPro"/>
</dbReference>